<dbReference type="CDD" id="cd00067">
    <property type="entry name" value="GAL4"/>
    <property type="match status" value="1"/>
</dbReference>
<dbReference type="PANTHER" id="PTHR46910">
    <property type="entry name" value="TRANSCRIPTION FACTOR PDR1"/>
    <property type="match status" value="1"/>
</dbReference>
<dbReference type="EMBL" id="NAJM01000001">
    <property type="protein sequence ID" value="RVX75728.1"/>
    <property type="molecule type" value="Genomic_DNA"/>
</dbReference>
<dbReference type="VEuPathDB" id="FungiDB:PV10_00471"/>
<evidence type="ECO:0000256" key="4">
    <source>
        <dbReference type="ARBA" id="ARBA00023125"/>
    </source>
</evidence>
<dbReference type="GO" id="GO:0008270">
    <property type="term" value="F:zinc ion binding"/>
    <property type="evidence" value="ECO:0007669"/>
    <property type="project" value="InterPro"/>
</dbReference>
<evidence type="ECO:0000313" key="8">
    <source>
        <dbReference type="EMBL" id="RVX75728.1"/>
    </source>
</evidence>
<dbReference type="Gene3D" id="4.10.240.10">
    <property type="entry name" value="Zn(2)-C6 fungal-type DNA-binding domain"/>
    <property type="match status" value="1"/>
</dbReference>
<dbReference type="CDD" id="cd12148">
    <property type="entry name" value="fungal_TF_MHR"/>
    <property type="match status" value="1"/>
</dbReference>
<comment type="subcellular location">
    <subcellularLocation>
        <location evidence="1">Nucleus</location>
    </subcellularLocation>
</comment>
<keyword evidence="6" id="KW-0539">Nucleus</keyword>
<keyword evidence="4" id="KW-0238">DNA-binding</keyword>
<dbReference type="Proteomes" id="UP000288859">
    <property type="component" value="Unassembled WGS sequence"/>
</dbReference>
<gene>
    <name evidence="8" type="ORF">B0A52_00084</name>
</gene>
<evidence type="ECO:0000313" key="9">
    <source>
        <dbReference type="Proteomes" id="UP000288859"/>
    </source>
</evidence>
<keyword evidence="5" id="KW-0804">Transcription</keyword>
<accession>A0A438NJ19</accession>
<sequence length="839" mass="93400">MRASQPPRKACDLCYRKRIKCDGLKPRCSSCRLHDSECTHGAASRKSLSRKQASVRHHQLDEALQSRVDTLEGQVSNILERLDKFGSVASPGKDDLFSMPWAVSRTSGPTTESSGPRAGGMPTLQATLSIVQNYLATYNSLLPLFDSKTVLQIIRSWYQIRESRNAVNSALLNVVLALAQHTSAPGHFADGNNASMYLSNAQAFLTEVITHDIELINVQVILGLAILFGTADDLTPALTLVATGLRLAQKLGLHNSRGSEHLDPSLALQRSRVFWVAYILDRDISLRAGLAPIQLDTDIDLDLPPYGVENDRHLQFVPTSNSKWDFFRARVDLASIQGKVYDCVYSASARKYSREQKAESIASIFRLLDVWTSQIPCEFQEAALLQGDVAGLSQYLCVLYSIRLSCRTLVSFASYQDSFHYSRWLGHLQRYGDKVATGQLISYAPLPFGWQTLVAESREFLILFEKFGSKDPLFIHGGSILTDFLNRESGLIKEAKISAAVRSEEQVKVLSQLGINLIQVDLNDATATVDAVIRNKAWAEVDIVLHLANAMDYRPATHLIRGLGERRKVTAEETFFVHSSVMGIYIPEYNWPHGEAKDSDPLLHEKEKKIPSPNPVQQAHILITREAKNQNVTSLIVPIPVVYGRGTGAYRKESTPFPSLIRASIKLKTVYKFDKEGLDVFPGFNFVSIEVLTSFQVTAAAHVSDIVALFALITEKILRKEPIPNGENGYFFAMAHRLSWWAVPEQVAQRLYARGLVSEPQAKIWPSDDMAAESLGWPPQFVRAMATHVGNFTPENAYRLGWQPQWDERKMLDSIDDEIIATQAGSGISPSIYASLTPK</sequence>
<name>A0A438NJ19_EXOME</name>
<proteinExistence type="predicted"/>
<feature type="domain" description="Zn(2)-C6 fungal-type" evidence="7">
    <location>
        <begin position="10"/>
        <end position="40"/>
    </location>
</feature>
<dbReference type="GO" id="GO:0003677">
    <property type="term" value="F:DNA binding"/>
    <property type="evidence" value="ECO:0007669"/>
    <property type="project" value="UniProtKB-KW"/>
</dbReference>
<dbReference type="InterPro" id="IPR001138">
    <property type="entry name" value="Zn2Cys6_DnaBD"/>
</dbReference>
<dbReference type="GO" id="GO:0006351">
    <property type="term" value="P:DNA-templated transcription"/>
    <property type="evidence" value="ECO:0007669"/>
    <property type="project" value="InterPro"/>
</dbReference>
<dbReference type="OrthoDB" id="10262413at2759"/>
<dbReference type="AlphaFoldDB" id="A0A438NJ19"/>
<dbReference type="SMART" id="SM00066">
    <property type="entry name" value="GAL4"/>
    <property type="match status" value="1"/>
</dbReference>
<keyword evidence="3" id="KW-0805">Transcription regulation</keyword>
<evidence type="ECO:0000256" key="5">
    <source>
        <dbReference type="ARBA" id="ARBA00023163"/>
    </source>
</evidence>
<dbReference type="Pfam" id="PF04082">
    <property type="entry name" value="Fungal_trans"/>
    <property type="match status" value="1"/>
</dbReference>
<dbReference type="PANTHER" id="PTHR46910:SF37">
    <property type="entry name" value="ZN(II)2CYS6 TRANSCRIPTION FACTOR (EUROFUNG)"/>
    <property type="match status" value="1"/>
</dbReference>
<organism evidence="8 9">
    <name type="scientific">Exophiala mesophila</name>
    <name type="common">Black yeast-like fungus</name>
    <dbReference type="NCBI Taxonomy" id="212818"/>
    <lineage>
        <taxon>Eukaryota</taxon>
        <taxon>Fungi</taxon>
        <taxon>Dikarya</taxon>
        <taxon>Ascomycota</taxon>
        <taxon>Pezizomycotina</taxon>
        <taxon>Eurotiomycetes</taxon>
        <taxon>Chaetothyriomycetidae</taxon>
        <taxon>Chaetothyriales</taxon>
        <taxon>Herpotrichiellaceae</taxon>
        <taxon>Exophiala</taxon>
    </lineage>
</organism>
<reference evidence="8 9" key="1">
    <citation type="submission" date="2017-03" db="EMBL/GenBank/DDBJ databases">
        <title>Genomes of endolithic fungi from Antarctica.</title>
        <authorList>
            <person name="Coleine C."/>
            <person name="Masonjones S."/>
            <person name="Stajich J.E."/>
        </authorList>
    </citation>
    <scope>NUCLEOTIDE SEQUENCE [LARGE SCALE GENOMIC DNA]</scope>
    <source>
        <strain evidence="8 9">CCFEE 6314</strain>
    </source>
</reference>
<evidence type="ECO:0000256" key="6">
    <source>
        <dbReference type="ARBA" id="ARBA00023242"/>
    </source>
</evidence>
<dbReference type="VEuPathDB" id="FungiDB:PV10_04403"/>
<dbReference type="GO" id="GO:0005634">
    <property type="term" value="C:nucleus"/>
    <property type="evidence" value="ECO:0007669"/>
    <property type="project" value="UniProtKB-SubCell"/>
</dbReference>
<dbReference type="InterPro" id="IPR007219">
    <property type="entry name" value="XnlR_reg_dom"/>
</dbReference>
<dbReference type="InterPro" id="IPR036291">
    <property type="entry name" value="NAD(P)-bd_dom_sf"/>
</dbReference>
<dbReference type="SUPFAM" id="SSF51735">
    <property type="entry name" value="NAD(P)-binding Rossmann-fold domains"/>
    <property type="match status" value="1"/>
</dbReference>
<dbReference type="Gene3D" id="3.40.50.720">
    <property type="entry name" value="NAD(P)-binding Rossmann-like Domain"/>
    <property type="match status" value="1"/>
</dbReference>
<comment type="caution">
    <text evidence="8">The sequence shown here is derived from an EMBL/GenBank/DDBJ whole genome shotgun (WGS) entry which is preliminary data.</text>
</comment>
<dbReference type="PROSITE" id="PS50048">
    <property type="entry name" value="ZN2_CY6_FUNGAL_2"/>
    <property type="match status" value="1"/>
</dbReference>
<keyword evidence="2" id="KW-0479">Metal-binding</keyword>
<evidence type="ECO:0000259" key="7">
    <source>
        <dbReference type="PROSITE" id="PS50048"/>
    </source>
</evidence>
<dbReference type="InterPro" id="IPR050987">
    <property type="entry name" value="AtrR-like"/>
</dbReference>
<protein>
    <recommendedName>
        <fullName evidence="7">Zn(2)-C6 fungal-type domain-containing protein</fullName>
    </recommendedName>
</protein>
<dbReference type="SUPFAM" id="SSF57701">
    <property type="entry name" value="Zn2/Cys6 DNA-binding domain"/>
    <property type="match status" value="1"/>
</dbReference>
<dbReference type="SMART" id="SM00906">
    <property type="entry name" value="Fungal_trans"/>
    <property type="match status" value="1"/>
</dbReference>
<evidence type="ECO:0000256" key="1">
    <source>
        <dbReference type="ARBA" id="ARBA00004123"/>
    </source>
</evidence>
<evidence type="ECO:0000256" key="2">
    <source>
        <dbReference type="ARBA" id="ARBA00022723"/>
    </source>
</evidence>
<dbReference type="GO" id="GO:0000981">
    <property type="term" value="F:DNA-binding transcription factor activity, RNA polymerase II-specific"/>
    <property type="evidence" value="ECO:0007669"/>
    <property type="project" value="InterPro"/>
</dbReference>
<dbReference type="Pfam" id="PF00172">
    <property type="entry name" value="Zn_clus"/>
    <property type="match status" value="1"/>
</dbReference>
<evidence type="ECO:0000256" key="3">
    <source>
        <dbReference type="ARBA" id="ARBA00023015"/>
    </source>
</evidence>
<dbReference type="InterPro" id="IPR036864">
    <property type="entry name" value="Zn2-C6_fun-type_DNA-bd_sf"/>
</dbReference>